<sequence length="104" mass="12000">MRTQVVYGQKCINPSWHTHDKITALRASLRDAIHHIEKYCWEVHIPNCNRFKDQSEPKVEFYSSAKLKPRKLTLKQVKEKSKQGLFVKHACPPYGLSVVVAAIV</sequence>
<evidence type="ECO:0000313" key="2">
    <source>
        <dbReference type="Proteomes" id="UP000828390"/>
    </source>
</evidence>
<organism evidence="1 2">
    <name type="scientific">Dreissena polymorpha</name>
    <name type="common">Zebra mussel</name>
    <name type="synonym">Mytilus polymorpha</name>
    <dbReference type="NCBI Taxonomy" id="45954"/>
    <lineage>
        <taxon>Eukaryota</taxon>
        <taxon>Metazoa</taxon>
        <taxon>Spiralia</taxon>
        <taxon>Lophotrochozoa</taxon>
        <taxon>Mollusca</taxon>
        <taxon>Bivalvia</taxon>
        <taxon>Autobranchia</taxon>
        <taxon>Heteroconchia</taxon>
        <taxon>Euheterodonta</taxon>
        <taxon>Imparidentia</taxon>
        <taxon>Neoheterodontei</taxon>
        <taxon>Myida</taxon>
        <taxon>Dreissenoidea</taxon>
        <taxon>Dreissenidae</taxon>
        <taxon>Dreissena</taxon>
    </lineage>
</organism>
<gene>
    <name evidence="1" type="ORF">DPMN_180733</name>
</gene>
<name>A0A9D4DCB2_DREPO</name>
<reference evidence="1" key="2">
    <citation type="submission" date="2020-11" db="EMBL/GenBank/DDBJ databases">
        <authorList>
            <person name="McCartney M.A."/>
            <person name="Auch B."/>
            <person name="Kono T."/>
            <person name="Mallez S."/>
            <person name="Becker A."/>
            <person name="Gohl D.M."/>
            <person name="Silverstein K.A.T."/>
            <person name="Koren S."/>
            <person name="Bechman K.B."/>
            <person name="Herman A."/>
            <person name="Abrahante J.E."/>
            <person name="Garbe J."/>
        </authorList>
    </citation>
    <scope>NUCLEOTIDE SEQUENCE</scope>
    <source>
        <strain evidence="1">Duluth1</strain>
        <tissue evidence="1">Whole animal</tissue>
    </source>
</reference>
<dbReference type="Proteomes" id="UP000828390">
    <property type="component" value="Unassembled WGS sequence"/>
</dbReference>
<comment type="caution">
    <text evidence="1">The sequence shown here is derived from an EMBL/GenBank/DDBJ whole genome shotgun (WGS) entry which is preliminary data.</text>
</comment>
<dbReference type="AlphaFoldDB" id="A0A9D4DCB2"/>
<dbReference type="EMBL" id="JAIWYP010000010">
    <property type="protein sequence ID" value="KAH3746326.1"/>
    <property type="molecule type" value="Genomic_DNA"/>
</dbReference>
<reference evidence="1" key="1">
    <citation type="journal article" date="2019" name="bioRxiv">
        <title>The Genome of the Zebra Mussel, Dreissena polymorpha: A Resource for Invasive Species Research.</title>
        <authorList>
            <person name="McCartney M.A."/>
            <person name="Auch B."/>
            <person name="Kono T."/>
            <person name="Mallez S."/>
            <person name="Zhang Y."/>
            <person name="Obille A."/>
            <person name="Becker A."/>
            <person name="Abrahante J.E."/>
            <person name="Garbe J."/>
            <person name="Badalamenti J.P."/>
            <person name="Herman A."/>
            <person name="Mangelson H."/>
            <person name="Liachko I."/>
            <person name="Sullivan S."/>
            <person name="Sone E.D."/>
            <person name="Koren S."/>
            <person name="Silverstein K.A.T."/>
            <person name="Beckman K.B."/>
            <person name="Gohl D.M."/>
        </authorList>
    </citation>
    <scope>NUCLEOTIDE SEQUENCE</scope>
    <source>
        <strain evidence="1">Duluth1</strain>
        <tissue evidence="1">Whole animal</tissue>
    </source>
</reference>
<keyword evidence="2" id="KW-1185">Reference proteome</keyword>
<evidence type="ECO:0000313" key="1">
    <source>
        <dbReference type="EMBL" id="KAH3746326.1"/>
    </source>
</evidence>
<accession>A0A9D4DCB2</accession>
<protein>
    <submittedName>
        <fullName evidence="1">Uncharacterized protein</fullName>
    </submittedName>
</protein>
<proteinExistence type="predicted"/>